<dbReference type="RefSeq" id="WP_144893211.1">
    <property type="nucleotide sequence ID" value="NZ_CP042218.1"/>
</dbReference>
<accession>A0A518N6F4</accession>
<dbReference type="Proteomes" id="UP000316584">
    <property type="component" value="Chromosome"/>
</dbReference>
<dbReference type="InterPro" id="IPR008949">
    <property type="entry name" value="Isoprenoid_synthase_dom_sf"/>
</dbReference>
<dbReference type="KEGG" id="lug:FPZ22_11840"/>
<evidence type="ECO:0000313" key="1">
    <source>
        <dbReference type="EMBL" id="QDW67482.1"/>
    </source>
</evidence>
<reference evidence="1 2" key="1">
    <citation type="submission" date="2019-07" db="EMBL/GenBank/DDBJ databases">
        <title>Full genome sequence of Luteimonas sp. Gr-4.</title>
        <authorList>
            <person name="Im W.-T."/>
        </authorList>
    </citation>
    <scope>NUCLEOTIDE SEQUENCE [LARGE SCALE GENOMIC DNA]</scope>
    <source>
        <strain evidence="1 2">Gr-4</strain>
    </source>
</reference>
<gene>
    <name evidence="1" type="ORF">FPZ22_11840</name>
</gene>
<proteinExistence type="predicted"/>
<dbReference type="EMBL" id="CP042218">
    <property type="protein sequence ID" value="QDW67482.1"/>
    <property type="molecule type" value="Genomic_DNA"/>
</dbReference>
<protein>
    <submittedName>
        <fullName evidence="1">Phytoene/squalene synthase family protein</fullName>
    </submittedName>
</protein>
<organism evidence="1 2">
    <name type="scientific">Luteimonas granuli</name>
    <dbReference type="NCBI Taxonomy" id="1176533"/>
    <lineage>
        <taxon>Bacteria</taxon>
        <taxon>Pseudomonadati</taxon>
        <taxon>Pseudomonadota</taxon>
        <taxon>Gammaproteobacteria</taxon>
        <taxon>Lysobacterales</taxon>
        <taxon>Lysobacteraceae</taxon>
        <taxon>Luteimonas</taxon>
    </lineage>
</organism>
<name>A0A518N6F4_9GAMM</name>
<dbReference type="AlphaFoldDB" id="A0A518N6F4"/>
<evidence type="ECO:0000313" key="2">
    <source>
        <dbReference type="Proteomes" id="UP000316584"/>
    </source>
</evidence>
<dbReference type="SUPFAM" id="SSF48576">
    <property type="entry name" value="Terpenoid synthases"/>
    <property type="match status" value="1"/>
</dbReference>
<sequence length="236" mass="24732">MSIEGVRGEAATFIDKWRARWPEWEIAAVFVPEPQRSLAEAWFALLQELGDAAWGGADPTPGLAKLAWWQEELGGWAKGARRHPLGQPLQQRAAPWLELGRALADLRSLRGEGGDAESPADAVAAGEAFAAAVADCEAALFGGRAPDPAGRAAVLGCLLGERALMRVAAGMPSTPIPAPYAGTGAGADRARSSVRAGSRPRGVLAALVAARQARPDRPLPPLRALFAAWRGARRAG</sequence>
<keyword evidence="2" id="KW-1185">Reference proteome</keyword>
<dbReference type="OrthoDB" id="5959054at2"/>